<reference evidence="2" key="2">
    <citation type="journal article" date="2021" name="PeerJ">
        <title>Extensive microbial diversity within the chicken gut microbiome revealed by metagenomics and culture.</title>
        <authorList>
            <person name="Gilroy R."/>
            <person name="Ravi A."/>
            <person name="Getino M."/>
            <person name="Pursley I."/>
            <person name="Horton D.L."/>
            <person name="Alikhan N.F."/>
            <person name="Baker D."/>
            <person name="Gharbi K."/>
            <person name="Hall N."/>
            <person name="Watson M."/>
            <person name="Adriaenssens E.M."/>
            <person name="Foster-Nyarko E."/>
            <person name="Jarju S."/>
            <person name="Secka A."/>
            <person name="Antonio M."/>
            <person name="Oren A."/>
            <person name="Chaudhuri R.R."/>
            <person name="La Ragione R."/>
            <person name="Hildebrand F."/>
            <person name="Pallen M.J."/>
        </authorList>
    </citation>
    <scope>NUCLEOTIDE SEQUENCE</scope>
    <source>
        <strain evidence="2">CHK184-20233</strain>
    </source>
</reference>
<dbReference type="Gene3D" id="3.90.550.10">
    <property type="entry name" value="Spore Coat Polysaccharide Biosynthesis Protein SpsA, Chain A"/>
    <property type="match status" value="1"/>
</dbReference>
<protein>
    <submittedName>
        <fullName evidence="2">Glycosyltransferase family 2 protein</fullName>
    </submittedName>
</protein>
<dbReference type="AlphaFoldDB" id="A0A9D1DU04"/>
<name>A0A9D1DU04_9FIRM</name>
<sequence>MTKERNELVSIITPIYKCEKFVKDTIECVLNQTYDNWELLMVDDCSPDNSADIIKKYAKDDSRIKYIKLEKNSGAAVARNKALHESKGRFIAYLDADDLWKNEKLEKQVNFMLDNNYAFTCTDYEKIYENGNSLNKVIKIPKKVNYNLFLRNTIIQTVCVMVDTKLTGKELLEMPNIRRRQDAATWCQLLKNGFDCYECPENLSYYRVVSNSLSSNKFKAVKMNWYWYRKIEKLPLWKTCYCFVGYAFNAVKKRIYIKK</sequence>
<dbReference type="Pfam" id="PF00535">
    <property type="entry name" value="Glycos_transf_2"/>
    <property type="match status" value="1"/>
</dbReference>
<feature type="domain" description="Glycosyltransferase 2-like" evidence="1">
    <location>
        <begin position="10"/>
        <end position="144"/>
    </location>
</feature>
<comment type="caution">
    <text evidence="2">The sequence shown here is derived from an EMBL/GenBank/DDBJ whole genome shotgun (WGS) entry which is preliminary data.</text>
</comment>
<dbReference type="GO" id="GO:0016758">
    <property type="term" value="F:hexosyltransferase activity"/>
    <property type="evidence" value="ECO:0007669"/>
    <property type="project" value="UniProtKB-ARBA"/>
</dbReference>
<gene>
    <name evidence="2" type="ORF">IAB38_03445</name>
</gene>
<dbReference type="PANTHER" id="PTHR22916">
    <property type="entry name" value="GLYCOSYLTRANSFERASE"/>
    <property type="match status" value="1"/>
</dbReference>
<evidence type="ECO:0000259" key="1">
    <source>
        <dbReference type="Pfam" id="PF00535"/>
    </source>
</evidence>
<dbReference type="PANTHER" id="PTHR22916:SF3">
    <property type="entry name" value="UDP-GLCNAC:BETAGAL BETA-1,3-N-ACETYLGLUCOSAMINYLTRANSFERASE-LIKE PROTEIN 1"/>
    <property type="match status" value="1"/>
</dbReference>
<proteinExistence type="predicted"/>
<reference evidence="2" key="1">
    <citation type="submission" date="2020-10" db="EMBL/GenBank/DDBJ databases">
        <authorList>
            <person name="Gilroy R."/>
        </authorList>
    </citation>
    <scope>NUCLEOTIDE SEQUENCE</scope>
    <source>
        <strain evidence="2">CHK184-20233</strain>
    </source>
</reference>
<dbReference type="CDD" id="cd00761">
    <property type="entry name" value="Glyco_tranf_GTA_type"/>
    <property type="match status" value="1"/>
</dbReference>
<accession>A0A9D1DU04</accession>
<evidence type="ECO:0000313" key="3">
    <source>
        <dbReference type="Proteomes" id="UP000824232"/>
    </source>
</evidence>
<dbReference type="Proteomes" id="UP000824232">
    <property type="component" value="Unassembled WGS sequence"/>
</dbReference>
<dbReference type="InterPro" id="IPR001173">
    <property type="entry name" value="Glyco_trans_2-like"/>
</dbReference>
<evidence type="ECO:0000313" key="2">
    <source>
        <dbReference type="EMBL" id="HIR59084.1"/>
    </source>
</evidence>
<dbReference type="InterPro" id="IPR029044">
    <property type="entry name" value="Nucleotide-diphossugar_trans"/>
</dbReference>
<organism evidence="2 3">
    <name type="scientific">Candidatus Onthousia excrementipullorum</name>
    <dbReference type="NCBI Taxonomy" id="2840884"/>
    <lineage>
        <taxon>Bacteria</taxon>
        <taxon>Bacillati</taxon>
        <taxon>Bacillota</taxon>
        <taxon>Bacilli</taxon>
        <taxon>Candidatus Onthousia</taxon>
    </lineage>
</organism>
<dbReference type="EMBL" id="DVHC01000035">
    <property type="protein sequence ID" value="HIR59084.1"/>
    <property type="molecule type" value="Genomic_DNA"/>
</dbReference>
<dbReference type="SUPFAM" id="SSF53448">
    <property type="entry name" value="Nucleotide-diphospho-sugar transferases"/>
    <property type="match status" value="1"/>
</dbReference>